<feature type="compositionally biased region" description="Basic and acidic residues" evidence="5">
    <location>
        <begin position="455"/>
        <end position="480"/>
    </location>
</feature>
<protein>
    <recommendedName>
        <fullName evidence="6">Plus3 domain-containing protein</fullName>
    </recommendedName>
</protein>
<dbReference type="InterPro" id="IPR004343">
    <property type="entry name" value="Plus-3_dom"/>
</dbReference>
<dbReference type="STRING" id="5217.A0A4Q1BFC1"/>
<dbReference type="OrthoDB" id="166375at2759"/>
<name>A0A4Q1BFC1_TREME</name>
<feature type="compositionally biased region" description="Acidic residues" evidence="5">
    <location>
        <begin position="1"/>
        <end position="14"/>
    </location>
</feature>
<dbReference type="PROSITE" id="PS51360">
    <property type="entry name" value="PLUS3"/>
    <property type="match status" value="1"/>
</dbReference>
<feature type="region of interest" description="Disordered" evidence="5">
    <location>
        <begin position="1"/>
        <end position="86"/>
    </location>
</feature>
<keyword evidence="4" id="KW-0539">Nucleus</keyword>
<dbReference type="GO" id="GO:0003677">
    <property type="term" value="F:DNA binding"/>
    <property type="evidence" value="ECO:0007669"/>
    <property type="project" value="InterPro"/>
</dbReference>
<evidence type="ECO:0000313" key="8">
    <source>
        <dbReference type="Proteomes" id="UP000289152"/>
    </source>
</evidence>
<keyword evidence="2" id="KW-0805">Transcription regulation</keyword>
<dbReference type="GO" id="GO:0016593">
    <property type="term" value="C:Cdc73/Paf1 complex"/>
    <property type="evidence" value="ECO:0007669"/>
    <property type="project" value="TreeGrafter"/>
</dbReference>
<dbReference type="SUPFAM" id="SSF159042">
    <property type="entry name" value="Plus3-like"/>
    <property type="match status" value="1"/>
</dbReference>
<gene>
    <name evidence="7" type="ORF">M231_07835</name>
</gene>
<feature type="domain" description="Plus3" evidence="6">
    <location>
        <begin position="225"/>
        <end position="364"/>
    </location>
</feature>
<dbReference type="Proteomes" id="UP000289152">
    <property type="component" value="Unassembled WGS sequence"/>
</dbReference>
<keyword evidence="8" id="KW-1185">Reference proteome</keyword>
<accession>A0A4Q1BFC1</accession>
<dbReference type="AlphaFoldDB" id="A0A4Q1BFC1"/>
<keyword evidence="3" id="KW-0804">Transcription</keyword>
<feature type="region of interest" description="Disordered" evidence="5">
    <location>
        <begin position="455"/>
        <end position="506"/>
    </location>
</feature>
<dbReference type="SMART" id="SM00719">
    <property type="entry name" value="Plus3"/>
    <property type="match status" value="1"/>
</dbReference>
<evidence type="ECO:0000259" key="6">
    <source>
        <dbReference type="PROSITE" id="PS51360"/>
    </source>
</evidence>
<dbReference type="FunCoup" id="A0A4Q1BFC1">
    <property type="interactions" value="630"/>
</dbReference>
<dbReference type="Gene3D" id="3.90.70.200">
    <property type="entry name" value="Plus-3 domain"/>
    <property type="match status" value="1"/>
</dbReference>
<dbReference type="VEuPathDB" id="FungiDB:TREMEDRAFT_69995"/>
<evidence type="ECO:0000313" key="7">
    <source>
        <dbReference type="EMBL" id="RXK34901.1"/>
    </source>
</evidence>
<reference evidence="7 8" key="1">
    <citation type="submission" date="2016-06" db="EMBL/GenBank/DDBJ databases">
        <title>Evolution of pathogenesis and genome organization in the Tremellales.</title>
        <authorList>
            <person name="Cuomo C."/>
            <person name="Litvintseva A."/>
            <person name="Heitman J."/>
            <person name="Chen Y."/>
            <person name="Sun S."/>
            <person name="Springer D."/>
            <person name="Dromer F."/>
            <person name="Young S."/>
            <person name="Zeng Q."/>
            <person name="Chapman S."/>
            <person name="Gujja S."/>
            <person name="Saif S."/>
            <person name="Birren B."/>
        </authorList>
    </citation>
    <scope>NUCLEOTIDE SEQUENCE [LARGE SCALE GENOMIC DNA]</scope>
    <source>
        <strain evidence="7 8">ATCC 28783</strain>
    </source>
</reference>
<dbReference type="PANTHER" id="PTHR13115">
    <property type="entry name" value="RNA POLYMERASE-ASSOCIATED PROTEIN RTF1 HOMOLOG"/>
    <property type="match status" value="1"/>
</dbReference>
<evidence type="ECO:0000256" key="2">
    <source>
        <dbReference type="ARBA" id="ARBA00023015"/>
    </source>
</evidence>
<comment type="caution">
    <text evidence="7">The sequence shown here is derived from an EMBL/GenBank/DDBJ whole genome shotgun (WGS) entry which is preliminary data.</text>
</comment>
<dbReference type="GO" id="GO:1990269">
    <property type="term" value="F:RNA polymerase II C-terminal domain phosphoserine binding"/>
    <property type="evidence" value="ECO:0007669"/>
    <property type="project" value="TreeGrafter"/>
</dbReference>
<dbReference type="Pfam" id="PF03126">
    <property type="entry name" value="Plus-3"/>
    <property type="match status" value="1"/>
</dbReference>
<dbReference type="EMBL" id="SDIL01000174">
    <property type="protein sequence ID" value="RXK34901.1"/>
    <property type="molecule type" value="Genomic_DNA"/>
</dbReference>
<organism evidence="7 8">
    <name type="scientific">Tremella mesenterica</name>
    <name type="common">Jelly fungus</name>
    <dbReference type="NCBI Taxonomy" id="5217"/>
    <lineage>
        <taxon>Eukaryota</taxon>
        <taxon>Fungi</taxon>
        <taxon>Dikarya</taxon>
        <taxon>Basidiomycota</taxon>
        <taxon>Agaricomycotina</taxon>
        <taxon>Tremellomycetes</taxon>
        <taxon>Tremellales</taxon>
        <taxon>Tremellaceae</taxon>
        <taxon>Tremella</taxon>
    </lineage>
</organism>
<feature type="compositionally biased region" description="Polar residues" evidence="5">
    <location>
        <begin position="494"/>
        <end position="503"/>
    </location>
</feature>
<evidence type="ECO:0000256" key="1">
    <source>
        <dbReference type="ARBA" id="ARBA00004123"/>
    </source>
</evidence>
<comment type="subcellular location">
    <subcellularLocation>
        <location evidence="1">Nucleus</location>
    </subcellularLocation>
</comment>
<dbReference type="PANTHER" id="PTHR13115:SF8">
    <property type="entry name" value="RNA POLYMERASE-ASSOCIATED PROTEIN RTF1 HOMOLOG"/>
    <property type="match status" value="1"/>
</dbReference>
<feature type="compositionally biased region" description="Acidic residues" evidence="5">
    <location>
        <begin position="32"/>
        <end position="51"/>
    </location>
</feature>
<evidence type="ECO:0000256" key="3">
    <source>
        <dbReference type="ARBA" id="ARBA00023163"/>
    </source>
</evidence>
<sequence length="534" mass="60166">MSDFENELLDLAEDDPSRKHKKAKVKSQAYIDDSDDEEQDMDMDLESEEGDGAAPSTSKPKVRTAKPGSRNPYPLEGKYIDEDDREQLEGLPEIERENILASRLEEIQKLKDAQQLDAIFKMTAGGEEAGDDDDLPRKRRKHTSVSKEASRAIKDLKNKRKATSARAAKRAAERELHGSNSEPATDSEEGQISFRDTWRSPSPRRSPEKKKPIKAPKAADLDGVPPDHRELNSARLSRYEIVDMLYKDGFDELLKGSYVRIPAPDPDPTGRQKYRVHKVINLETNPGFGSYKIEYKGREIKEDRGLLCQYGRVQRVFRIADVSNGDIDDGEFSRFMSTNHADRVAPPKRSELLKKHEDIKAMRQRPMTNDEISRQVAARRAANPSSQRSTLQIEISNLISSRNLALRRNDLPTVERLNAQIISMGGDPETGTLVDATDDLGEYDAKIQKINEHNRKRAKEATLKQQEAERARRRAEEAMKARAARTDSPAFKLASSQPGSQERPSLIPITIPTVPIPKKGQIPKVMLDIGLDDF</sequence>
<feature type="compositionally biased region" description="Basic residues" evidence="5">
    <location>
        <begin position="157"/>
        <end position="169"/>
    </location>
</feature>
<proteinExistence type="predicted"/>
<dbReference type="InterPro" id="IPR036128">
    <property type="entry name" value="Plus3-like_sf"/>
</dbReference>
<evidence type="ECO:0000256" key="5">
    <source>
        <dbReference type="SAM" id="MobiDB-lite"/>
    </source>
</evidence>
<evidence type="ECO:0000256" key="4">
    <source>
        <dbReference type="ARBA" id="ARBA00023242"/>
    </source>
</evidence>
<feature type="region of interest" description="Disordered" evidence="5">
    <location>
        <begin position="122"/>
        <end position="229"/>
    </location>
</feature>
<feature type="compositionally biased region" description="Basic and acidic residues" evidence="5">
    <location>
        <begin position="217"/>
        <end position="229"/>
    </location>
</feature>
<dbReference type="InParanoid" id="A0A4Q1BFC1"/>